<proteinExistence type="predicted"/>
<evidence type="ECO:0000313" key="2">
    <source>
        <dbReference type="EMBL" id="GAA3691875.1"/>
    </source>
</evidence>
<feature type="region of interest" description="Disordered" evidence="1">
    <location>
        <begin position="169"/>
        <end position="189"/>
    </location>
</feature>
<gene>
    <name evidence="2" type="ORF">GCM10022204_03990</name>
</gene>
<sequence length="189" mass="20652">MGEPTFPEPPLAGTETETLLGSLERQRATFRWKVADLDARGLSLRVGASELTLGRLLKHLAYLEDLNFHRDLGGGPLPSPWSDRAADTVSTWAFASADLDPPATLYELWQDAVTRSRSAVAQALTRGGPGLTFPVRGQSVTVRRLLVDMIEEYGRHTGHADLLREAVDGRVGEDPPGRPHPYRHDAPPG</sequence>
<dbReference type="EMBL" id="BAAAYX010000002">
    <property type="protein sequence ID" value="GAA3691875.1"/>
    <property type="molecule type" value="Genomic_DNA"/>
</dbReference>
<dbReference type="Proteomes" id="UP001500051">
    <property type="component" value="Unassembled WGS sequence"/>
</dbReference>
<evidence type="ECO:0000256" key="1">
    <source>
        <dbReference type="SAM" id="MobiDB-lite"/>
    </source>
</evidence>
<dbReference type="Pfam" id="PF04978">
    <property type="entry name" value="MST"/>
    <property type="match status" value="1"/>
</dbReference>
<dbReference type="RefSeq" id="WP_344810587.1">
    <property type="nucleotide sequence ID" value="NZ_BAAAYX010000002.1"/>
</dbReference>
<protein>
    <submittedName>
        <fullName evidence="2">DinB family protein</fullName>
    </submittedName>
</protein>
<evidence type="ECO:0000313" key="3">
    <source>
        <dbReference type="Proteomes" id="UP001500051"/>
    </source>
</evidence>
<keyword evidence="3" id="KW-1185">Reference proteome</keyword>
<dbReference type="SUPFAM" id="SSF109854">
    <property type="entry name" value="DinB/YfiT-like putative metalloenzymes"/>
    <property type="match status" value="1"/>
</dbReference>
<reference evidence="3" key="1">
    <citation type="journal article" date="2019" name="Int. J. Syst. Evol. Microbiol.">
        <title>The Global Catalogue of Microorganisms (GCM) 10K type strain sequencing project: providing services to taxonomists for standard genome sequencing and annotation.</title>
        <authorList>
            <consortium name="The Broad Institute Genomics Platform"/>
            <consortium name="The Broad Institute Genome Sequencing Center for Infectious Disease"/>
            <person name="Wu L."/>
            <person name="Ma J."/>
        </authorList>
    </citation>
    <scope>NUCLEOTIDE SEQUENCE [LARGE SCALE GENOMIC DNA]</scope>
    <source>
        <strain evidence="3">JCM 16548</strain>
    </source>
</reference>
<dbReference type="InterPro" id="IPR034660">
    <property type="entry name" value="DinB/YfiT-like"/>
</dbReference>
<organism evidence="2 3">
    <name type="scientific">Microlunatus aurantiacus</name>
    <dbReference type="NCBI Taxonomy" id="446786"/>
    <lineage>
        <taxon>Bacteria</taxon>
        <taxon>Bacillati</taxon>
        <taxon>Actinomycetota</taxon>
        <taxon>Actinomycetes</taxon>
        <taxon>Propionibacteriales</taxon>
        <taxon>Propionibacteriaceae</taxon>
        <taxon>Microlunatus</taxon>
    </lineage>
</organism>
<name>A0ABP7CNE1_9ACTN</name>
<dbReference type="InterPro" id="IPR007061">
    <property type="entry name" value="MST-like"/>
</dbReference>
<accession>A0ABP7CNE1</accession>
<dbReference type="Gene3D" id="1.20.120.450">
    <property type="entry name" value="dinb family like domain"/>
    <property type="match status" value="1"/>
</dbReference>
<comment type="caution">
    <text evidence="2">The sequence shown here is derived from an EMBL/GenBank/DDBJ whole genome shotgun (WGS) entry which is preliminary data.</text>
</comment>